<proteinExistence type="predicted"/>
<protein>
    <submittedName>
        <fullName evidence="1">Uncharacterized protein</fullName>
    </submittedName>
</protein>
<evidence type="ECO:0000313" key="1">
    <source>
        <dbReference type="EMBL" id="CCA77398.1"/>
    </source>
</evidence>
<evidence type="ECO:0000313" key="2">
    <source>
        <dbReference type="Proteomes" id="UP000007148"/>
    </source>
</evidence>
<organism evidence="1 2">
    <name type="scientific">Serendipita indica (strain DSM 11827)</name>
    <name type="common">Root endophyte fungus</name>
    <name type="synonym">Piriformospora indica</name>
    <dbReference type="NCBI Taxonomy" id="1109443"/>
    <lineage>
        <taxon>Eukaryota</taxon>
        <taxon>Fungi</taxon>
        <taxon>Dikarya</taxon>
        <taxon>Basidiomycota</taxon>
        <taxon>Agaricomycotina</taxon>
        <taxon>Agaricomycetes</taxon>
        <taxon>Sebacinales</taxon>
        <taxon>Serendipitaceae</taxon>
        <taxon>Serendipita</taxon>
    </lineage>
</organism>
<name>G4U1F5_SERID</name>
<dbReference type="InParanoid" id="G4U1F5"/>
<dbReference type="EMBL" id="CAFZ01001561">
    <property type="protein sequence ID" value="CCA77398.1"/>
    <property type="molecule type" value="Genomic_DNA"/>
</dbReference>
<dbReference type="HOGENOM" id="CLU_203404_0_0_1"/>
<gene>
    <name evidence="1" type="ORF">PIIN_11375</name>
</gene>
<dbReference type="AlphaFoldDB" id="G4U1F5"/>
<accession>G4U1F5</accession>
<dbReference type="Proteomes" id="UP000007148">
    <property type="component" value="Unassembled WGS sequence"/>
</dbReference>
<keyword evidence="2" id="KW-1185">Reference proteome</keyword>
<sequence length="70" mass="7859">MDNLLQSPWVVTSATLATTARLLYDLPGPQRHFLLGSAAYFPNIRGLRPLANGVKKMARPYSFPLQQYPQ</sequence>
<reference evidence="1 2" key="1">
    <citation type="journal article" date="2011" name="PLoS Pathog.">
        <title>Endophytic Life Strategies Decoded by Genome and Transcriptome Analyses of the Mutualistic Root Symbiont Piriformospora indica.</title>
        <authorList>
            <person name="Zuccaro A."/>
            <person name="Lahrmann U."/>
            <person name="Guldener U."/>
            <person name="Langen G."/>
            <person name="Pfiffi S."/>
            <person name="Biedenkopf D."/>
            <person name="Wong P."/>
            <person name="Samans B."/>
            <person name="Grimm C."/>
            <person name="Basiewicz M."/>
            <person name="Murat C."/>
            <person name="Martin F."/>
            <person name="Kogel K.H."/>
        </authorList>
    </citation>
    <scope>NUCLEOTIDE SEQUENCE [LARGE SCALE GENOMIC DNA]</scope>
    <source>
        <strain evidence="1 2">DSM 11827</strain>
    </source>
</reference>
<comment type="caution">
    <text evidence="1">The sequence shown here is derived from an EMBL/GenBank/DDBJ whole genome shotgun (WGS) entry which is preliminary data.</text>
</comment>